<dbReference type="InterPro" id="IPR032710">
    <property type="entry name" value="NTF2-like_dom_sf"/>
</dbReference>
<dbReference type="EMBL" id="JFKA01000004">
    <property type="protein sequence ID" value="OSQ38440.1"/>
    <property type="molecule type" value="Genomic_DNA"/>
</dbReference>
<dbReference type="RefSeq" id="WP_085582591.1">
    <property type="nucleotide sequence ID" value="NZ_JFKA01000004.1"/>
</dbReference>
<evidence type="ECO:0008006" key="3">
    <source>
        <dbReference type="Google" id="ProtNLM"/>
    </source>
</evidence>
<dbReference type="AlphaFoldDB" id="A0A1Y2L2M6"/>
<organism evidence="1 2">
    <name type="scientific">Thalassospira mesophila</name>
    <dbReference type="NCBI Taxonomy" id="1293891"/>
    <lineage>
        <taxon>Bacteria</taxon>
        <taxon>Pseudomonadati</taxon>
        <taxon>Pseudomonadota</taxon>
        <taxon>Alphaproteobacteria</taxon>
        <taxon>Rhodospirillales</taxon>
        <taxon>Thalassospiraceae</taxon>
        <taxon>Thalassospira</taxon>
    </lineage>
</organism>
<name>A0A1Y2L2M6_9PROT</name>
<sequence length="130" mass="14753">MEDLTSFFHRYGDAHLKLSPETLEPFFHLPCLINDLGGVHAIASADDLAKYHTPFIAELKQARLAMCKAMLIEQHSALPGGARAVVSFRFGNENNDLIFDCDYAFSLLRVDQDWKIIFAQLGEIRYSDLY</sequence>
<gene>
    <name evidence="1" type="ORF">TMES_11470</name>
</gene>
<dbReference type="Proteomes" id="UP000193391">
    <property type="component" value="Unassembled WGS sequence"/>
</dbReference>
<reference evidence="1 2" key="1">
    <citation type="submission" date="2014-03" db="EMBL/GenBank/DDBJ databases">
        <title>The draft genome sequence of Thalassospira mesophila JCM 18969.</title>
        <authorList>
            <person name="Lai Q."/>
            <person name="Shao Z."/>
        </authorList>
    </citation>
    <scope>NUCLEOTIDE SEQUENCE [LARGE SCALE GENOMIC DNA]</scope>
    <source>
        <strain evidence="1 2">JCM 18969</strain>
    </source>
</reference>
<keyword evidence="2" id="KW-1185">Reference proteome</keyword>
<accession>A0A1Y2L2M6</accession>
<evidence type="ECO:0000313" key="1">
    <source>
        <dbReference type="EMBL" id="OSQ38440.1"/>
    </source>
</evidence>
<dbReference type="SUPFAM" id="SSF54427">
    <property type="entry name" value="NTF2-like"/>
    <property type="match status" value="1"/>
</dbReference>
<dbReference type="STRING" id="1293891.TMES_11470"/>
<proteinExistence type="predicted"/>
<comment type="caution">
    <text evidence="1">The sequence shown here is derived from an EMBL/GenBank/DDBJ whole genome shotgun (WGS) entry which is preliminary data.</text>
</comment>
<protein>
    <recommendedName>
        <fullName evidence="3">SnoaL-like domain-containing protein</fullName>
    </recommendedName>
</protein>
<dbReference type="OrthoDB" id="7350487at2"/>
<evidence type="ECO:0000313" key="2">
    <source>
        <dbReference type="Proteomes" id="UP000193391"/>
    </source>
</evidence>